<name>A0ABQ9DPM8_9PASS</name>
<feature type="region of interest" description="Disordered" evidence="1">
    <location>
        <begin position="137"/>
        <end position="160"/>
    </location>
</feature>
<protein>
    <submittedName>
        <fullName evidence="2">Uncharacterized protein</fullName>
    </submittedName>
</protein>
<keyword evidence="3" id="KW-1185">Reference proteome</keyword>
<sequence length="188" mass="21273">MGLGMLVLPDFKLRYLQNQSRALWQLDYHLISKKPKSKVTIAWICYGVTERLAPSAEELLSPNTFGQKTGRESLHCLQRVDLVTEAETSSHEAIEFKIPVDRRKSASKTSTLYMRRTDFRLLRELVTGAGNSQVLEIKQSRQKPGLAEQKSSTGDKAKKKKVYAQGIKGQEFRDAACYCREKIHAAKA</sequence>
<comment type="caution">
    <text evidence="2">The sequence shown here is derived from an EMBL/GenBank/DDBJ whole genome shotgun (WGS) entry which is preliminary data.</text>
</comment>
<evidence type="ECO:0000256" key="1">
    <source>
        <dbReference type="SAM" id="MobiDB-lite"/>
    </source>
</evidence>
<evidence type="ECO:0000313" key="2">
    <source>
        <dbReference type="EMBL" id="KAJ7426136.1"/>
    </source>
</evidence>
<dbReference type="EMBL" id="WHWB01032306">
    <property type="protein sequence ID" value="KAJ7426136.1"/>
    <property type="molecule type" value="Genomic_DNA"/>
</dbReference>
<proteinExistence type="predicted"/>
<gene>
    <name evidence="2" type="ORF">WISP_18558</name>
</gene>
<accession>A0ABQ9DPM8</accession>
<dbReference type="Proteomes" id="UP001145742">
    <property type="component" value="Unassembled WGS sequence"/>
</dbReference>
<evidence type="ECO:0000313" key="3">
    <source>
        <dbReference type="Proteomes" id="UP001145742"/>
    </source>
</evidence>
<organism evidence="2 3">
    <name type="scientific">Willisornis vidua</name>
    <name type="common">Xingu scale-backed antbird</name>
    <dbReference type="NCBI Taxonomy" id="1566151"/>
    <lineage>
        <taxon>Eukaryota</taxon>
        <taxon>Metazoa</taxon>
        <taxon>Chordata</taxon>
        <taxon>Craniata</taxon>
        <taxon>Vertebrata</taxon>
        <taxon>Euteleostomi</taxon>
        <taxon>Archelosauria</taxon>
        <taxon>Archosauria</taxon>
        <taxon>Dinosauria</taxon>
        <taxon>Saurischia</taxon>
        <taxon>Theropoda</taxon>
        <taxon>Coelurosauria</taxon>
        <taxon>Aves</taxon>
        <taxon>Neognathae</taxon>
        <taxon>Neoaves</taxon>
        <taxon>Telluraves</taxon>
        <taxon>Australaves</taxon>
        <taxon>Passeriformes</taxon>
        <taxon>Thamnophilidae</taxon>
        <taxon>Willisornis</taxon>
    </lineage>
</organism>
<reference evidence="2" key="1">
    <citation type="submission" date="2019-10" db="EMBL/GenBank/DDBJ databases">
        <authorList>
            <person name="Soares A.E.R."/>
            <person name="Aleixo A."/>
            <person name="Schneider P."/>
            <person name="Miyaki C.Y."/>
            <person name="Schneider M.P."/>
            <person name="Mello C."/>
            <person name="Vasconcelos A.T.R."/>
        </authorList>
    </citation>
    <scope>NUCLEOTIDE SEQUENCE</scope>
    <source>
        <tissue evidence="2">Muscle</tissue>
    </source>
</reference>